<dbReference type="EMBL" id="OU898278">
    <property type="protein sequence ID" value="CAG9831471.1"/>
    <property type="molecule type" value="Genomic_DNA"/>
</dbReference>
<organism evidence="2 3">
    <name type="scientific">Diabrotica balteata</name>
    <name type="common">Banded cucumber beetle</name>
    <dbReference type="NCBI Taxonomy" id="107213"/>
    <lineage>
        <taxon>Eukaryota</taxon>
        <taxon>Metazoa</taxon>
        <taxon>Ecdysozoa</taxon>
        <taxon>Arthropoda</taxon>
        <taxon>Hexapoda</taxon>
        <taxon>Insecta</taxon>
        <taxon>Pterygota</taxon>
        <taxon>Neoptera</taxon>
        <taxon>Endopterygota</taxon>
        <taxon>Coleoptera</taxon>
        <taxon>Polyphaga</taxon>
        <taxon>Cucujiformia</taxon>
        <taxon>Chrysomeloidea</taxon>
        <taxon>Chrysomelidae</taxon>
        <taxon>Galerucinae</taxon>
        <taxon>Diabroticina</taxon>
        <taxon>Diabroticites</taxon>
        <taxon>Diabrotica</taxon>
    </lineage>
</organism>
<dbReference type="AlphaFoldDB" id="A0A9N9XAK1"/>
<accession>A0A9N9XAK1</accession>
<feature type="region of interest" description="Disordered" evidence="1">
    <location>
        <begin position="90"/>
        <end position="111"/>
    </location>
</feature>
<gene>
    <name evidence="2" type="ORF">DIABBA_LOCUS5057</name>
</gene>
<evidence type="ECO:0000256" key="1">
    <source>
        <dbReference type="SAM" id="MobiDB-lite"/>
    </source>
</evidence>
<feature type="compositionally biased region" description="Low complexity" evidence="1">
    <location>
        <begin position="90"/>
        <end position="105"/>
    </location>
</feature>
<proteinExistence type="predicted"/>
<protein>
    <submittedName>
        <fullName evidence="2">Uncharacterized protein</fullName>
    </submittedName>
</protein>
<dbReference type="Proteomes" id="UP001153709">
    <property type="component" value="Chromosome 3"/>
</dbReference>
<name>A0A9N9XAK1_DIABA</name>
<reference evidence="2" key="1">
    <citation type="submission" date="2022-01" db="EMBL/GenBank/DDBJ databases">
        <authorList>
            <person name="King R."/>
        </authorList>
    </citation>
    <scope>NUCLEOTIDE SEQUENCE</scope>
</reference>
<keyword evidence="3" id="KW-1185">Reference proteome</keyword>
<evidence type="ECO:0000313" key="3">
    <source>
        <dbReference type="Proteomes" id="UP001153709"/>
    </source>
</evidence>
<evidence type="ECO:0000313" key="2">
    <source>
        <dbReference type="EMBL" id="CAG9831471.1"/>
    </source>
</evidence>
<sequence length="111" mass="12945">MDDIENNDTLAMAIFLDPRFKILGFKNLDAMEKVKKNVKAELCYIISNKEVTFYELEERQLEEVSNEKENIQHNENKLCIWSTLDKIVSSKGNKSSYKSSATKSTMRFRDI</sequence>